<keyword evidence="1" id="KW-0472">Membrane</keyword>
<name>A0ABW5BS00_9BACI</name>
<dbReference type="Proteomes" id="UP001597318">
    <property type="component" value="Unassembled WGS sequence"/>
</dbReference>
<organism evidence="2 3">
    <name type="scientific">Metabacillus endolithicus</name>
    <dbReference type="NCBI Taxonomy" id="1535204"/>
    <lineage>
        <taxon>Bacteria</taxon>
        <taxon>Bacillati</taxon>
        <taxon>Bacillota</taxon>
        <taxon>Bacilli</taxon>
        <taxon>Bacillales</taxon>
        <taxon>Bacillaceae</taxon>
        <taxon>Metabacillus</taxon>
    </lineage>
</organism>
<accession>A0ABW5BS00</accession>
<evidence type="ECO:0000313" key="3">
    <source>
        <dbReference type="Proteomes" id="UP001597318"/>
    </source>
</evidence>
<keyword evidence="1" id="KW-0812">Transmembrane</keyword>
<evidence type="ECO:0000313" key="2">
    <source>
        <dbReference type="EMBL" id="MFD2212266.1"/>
    </source>
</evidence>
<keyword evidence="1" id="KW-1133">Transmembrane helix</keyword>
<evidence type="ECO:0008006" key="4">
    <source>
        <dbReference type="Google" id="ProtNLM"/>
    </source>
</evidence>
<dbReference type="EMBL" id="JBHUIK010000001">
    <property type="protein sequence ID" value="MFD2212266.1"/>
    <property type="molecule type" value="Genomic_DNA"/>
</dbReference>
<reference evidence="3" key="1">
    <citation type="journal article" date="2019" name="Int. J. Syst. Evol. Microbiol.">
        <title>The Global Catalogue of Microorganisms (GCM) 10K type strain sequencing project: providing services to taxonomists for standard genome sequencing and annotation.</title>
        <authorList>
            <consortium name="The Broad Institute Genomics Platform"/>
            <consortium name="The Broad Institute Genome Sequencing Center for Infectious Disease"/>
            <person name="Wu L."/>
            <person name="Ma J."/>
        </authorList>
    </citation>
    <scope>NUCLEOTIDE SEQUENCE [LARGE SCALE GENOMIC DNA]</scope>
    <source>
        <strain evidence="3">CGMCC 1.15474</strain>
    </source>
</reference>
<feature type="transmembrane region" description="Helical" evidence="1">
    <location>
        <begin position="12"/>
        <end position="30"/>
    </location>
</feature>
<gene>
    <name evidence="2" type="ORF">ACFSKK_00910</name>
</gene>
<comment type="caution">
    <text evidence="2">The sequence shown here is derived from an EMBL/GenBank/DDBJ whole genome shotgun (WGS) entry which is preliminary data.</text>
</comment>
<protein>
    <recommendedName>
        <fullName evidence="4">Holin-like toxin</fullName>
    </recommendedName>
</protein>
<sequence length="43" mass="4952">MLEWLELLLKLLVAAATLFSSITLGLKNLNDLKKKSKKKRRLL</sequence>
<proteinExistence type="predicted"/>
<evidence type="ECO:0000256" key="1">
    <source>
        <dbReference type="SAM" id="Phobius"/>
    </source>
</evidence>
<dbReference type="RefSeq" id="WP_257536002.1">
    <property type="nucleotide sequence ID" value="NZ_CP095550.1"/>
</dbReference>
<keyword evidence="3" id="KW-1185">Reference proteome</keyword>